<dbReference type="InterPro" id="IPR011917">
    <property type="entry name" value="ABC_transpr_lipidA"/>
</dbReference>
<dbReference type="CDD" id="cd18552">
    <property type="entry name" value="ABC_6TM_MsbA_like"/>
    <property type="match status" value="1"/>
</dbReference>
<evidence type="ECO:0000313" key="15">
    <source>
        <dbReference type="Proteomes" id="UP000586305"/>
    </source>
</evidence>
<evidence type="ECO:0000256" key="9">
    <source>
        <dbReference type="ARBA" id="ARBA00023055"/>
    </source>
</evidence>
<dbReference type="SUPFAM" id="SSF90123">
    <property type="entry name" value="ABC transporter transmembrane region"/>
    <property type="match status" value="1"/>
</dbReference>
<keyword evidence="5" id="KW-0547">Nucleotide-binding</keyword>
<feature type="domain" description="ABC transporter" evidence="12">
    <location>
        <begin position="338"/>
        <end position="574"/>
    </location>
</feature>
<feature type="domain" description="ABC transmembrane type-1" evidence="13">
    <location>
        <begin position="24"/>
        <end position="306"/>
    </location>
</feature>
<feature type="transmembrane region" description="Helical" evidence="11">
    <location>
        <begin position="163"/>
        <end position="181"/>
    </location>
</feature>
<name>A0A849V9Q9_9GAMM</name>
<feature type="transmembrane region" description="Helical" evidence="11">
    <location>
        <begin position="61"/>
        <end position="88"/>
    </location>
</feature>
<dbReference type="InterPro" id="IPR039421">
    <property type="entry name" value="Type_1_exporter"/>
</dbReference>
<accession>A0A849V9Q9</accession>
<dbReference type="Gene3D" id="3.40.50.300">
    <property type="entry name" value="P-loop containing nucleotide triphosphate hydrolases"/>
    <property type="match status" value="1"/>
</dbReference>
<dbReference type="InterPro" id="IPR017871">
    <property type="entry name" value="ABC_transporter-like_CS"/>
</dbReference>
<reference evidence="14 15" key="1">
    <citation type="submission" date="2020-04" db="EMBL/GenBank/DDBJ databases">
        <title>Pseudoalteromonas caenipelagi sp. nov., isolated from a tidal flat.</title>
        <authorList>
            <person name="Park S."/>
            <person name="Yoon J.-H."/>
        </authorList>
    </citation>
    <scope>NUCLEOTIDE SEQUENCE [LARGE SCALE GENOMIC DNA]</scope>
    <source>
        <strain evidence="14 15">JBTF-M23</strain>
    </source>
</reference>
<feature type="transmembrane region" description="Helical" evidence="11">
    <location>
        <begin position="21"/>
        <end position="41"/>
    </location>
</feature>
<dbReference type="Gene3D" id="1.20.1560.10">
    <property type="entry name" value="ABC transporter type 1, transmembrane domain"/>
    <property type="match status" value="1"/>
</dbReference>
<dbReference type="InterPro" id="IPR011527">
    <property type="entry name" value="ABC1_TM_dom"/>
</dbReference>
<evidence type="ECO:0000256" key="8">
    <source>
        <dbReference type="ARBA" id="ARBA00022989"/>
    </source>
</evidence>
<proteinExistence type="predicted"/>
<organism evidence="14 15">
    <name type="scientific">Pseudoalteromonas caenipelagi</name>
    <dbReference type="NCBI Taxonomy" id="2726988"/>
    <lineage>
        <taxon>Bacteria</taxon>
        <taxon>Pseudomonadati</taxon>
        <taxon>Pseudomonadota</taxon>
        <taxon>Gammaproteobacteria</taxon>
        <taxon>Alteromonadales</taxon>
        <taxon>Pseudoalteromonadaceae</taxon>
        <taxon>Pseudoalteromonas</taxon>
    </lineage>
</organism>
<dbReference type="PANTHER" id="PTHR43394:SF1">
    <property type="entry name" value="ATP-BINDING CASSETTE SUB-FAMILY B MEMBER 10, MITOCHONDRIAL"/>
    <property type="match status" value="1"/>
</dbReference>
<dbReference type="Proteomes" id="UP000586305">
    <property type="component" value="Unassembled WGS sequence"/>
</dbReference>
<evidence type="ECO:0000256" key="2">
    <source>
        <dbReference type="ARBA" id="ARBA00022448"/>
    </source>
</evidence>
<feature type="transmembrane region" description="Helical" evidence="11">
    <location>
        <begin position="245"/>
        <end position="268"/>
    </location>
</feature>
<evidence type="ECO:0000259" key="13">
    <source>
        <dbReference type="PROSITE" id="PS50929"/>
    </source>
</evidence>
<evidence type="ECO:0000256" key="10">
    <source>
        <dbReference type="ARBA" id="ARBA00023136"/>
    </source>
</evidence>
<evidence type="ECO:0000256" key="3">
    <source>
        <dbReference type="ARBA" id="ARBA00022475"/>
    </source>
</evidence>
<keyword evidence="3" id="KW-1003">Cell membrane</keyword>
<dbReference type="EMBL" id="JABBPG010000001">
    <property type="protein sequence ID" value="NOU49363.1"/>
    <property type="molecule type" value="Genomic_DNA"/>
</dbReference>
<keyword evidence="10 11" id="KW-0472">Membrane</keyword>
<dbReference type="AlphaFoldDB" id="A0A849V9Q9"/>
<evidence type="ECO:0000313" key="14">
    <source>
        <dbReference type="EMBL" id="NOU49363.1"/>
    </source>
</evidence>
<dbReference type="InterPro" id="IPR027417">
    <property type="entry name" value="P-loop_NTPase"/>
</dbReference>
<evidence type="ECO:0000256" key="7">
    <source>
        <dbReference type="ARBA" id="ARBA00022967"/>
    </source>
</evidence>
<comment type="caution">
    <text evidence="14">The sequence shown here is derived from an EMBL/GenBank/DDBJ whole genome shotgun (WGS) entry which is preliminary data.</text>
</comment>
<feature type="transmembrane region" description="Helical" evidence="11">
    <location>
        <begin position="141"/>
        <end position="157"/>
    </location>
</feature>
<gene>
    <name evidence="14" type="primary">msbA</name>
    <name evidence="14" type="ORF">HG263_02215</name>
</gene>
<dbReference type="SMART" id="SM00382">
    <property type="entry name" value="AAA"/>
    <property type="match status" value="1"/>
</dbReference>
<dbReference type="GO" id="GO:0005524">
    <property type="term" value="F:ATP binding"/>
    <property type="evidence" value="ECO:0007669"/>
    <property type="project" value="UniProtKB-KW"/>
</dbReference>
<keyword evidence="4 11" id="KW-0812">Transmembrane</keyword>
<protein>
    <submittedName>
        <fullName evidence="14">Lipid A export permease/ATP-binding protein MsbA</fullName>
    </submittedName>
</protein>
<keyword evidence="15" id="KW-1185">Reference proteome</keyword>
<dbReference type="NCBIfam" id="TIGR02203">
    <property type="entry name" value="MsbA_lipidA"/>
    <property type="match status" value="1"/>
</dbReference>
<keyword evidence="6 14" id="KW-0067">ATP-binding</keyword>
<dbReference type="PANTHER" id="PTHR43394">
    <property type="entry name" value="ATP-DEPENDENT PERMEASE MDL1, MITOCHONDRIAL"/>
    <property type="match status" value="1"/>
</dbReference>
<dbReference type="PROSITE" id="PS50893">
    <property type="entry name" value="ABC_TRANSPORTER_2"/>
    <property type="match status" value="1"/>
</dbReference>
<dbReference type="GO" id="GO:0005886">
    <property type="term" value="C:plasma membrane"/>
    <property type="evidence" value="ECO:0007669"/>
    <property type="project" value="UniProtKB-SubCell"/>
</dbReference>
<dbReference type="InterPro" id="IPR003439">
    <property type="entry name" value="ABC_transporter-like_ATP-bd"/>
</dbReference>
<dbReference type="InterPro" id="IPR036640">
    <property type="entry name" value="ABC1_TM_sf"/>
</dbReference>
<dbReference type="RefSeq" id="WP_171624445.1">
    <property type="nucleotide sequence ID" value="NZ_JABBPG010000001.1"/>
</dbReference>
<keyword evidence="9" id="KW-0445">Lipid transport</keyword>
<evidence type="ECO:0000256" key="11">
    <source>
        <dbReference type="SAM" id="Phobius"/>
    </source>
</evidence>
<dbReference type="Pfam" id="PF00664">
    <property type="entry name" value="ABC_membrane"/>
    <property type="match status" value="1"/>
</dbReference>
<keyword evidence="8 11" id="KW-1133">Transmembrane helix</keyword>
<dbReference type="PROSITE" id="PS50929">
    <property type="entry name" value="ABC_TM1F"/>
    <property type="match status" value="1"/>
</dbReference>
<dbReference type="GO" id="GO:0015421">
    <property type="term" value="F:ABC-type oligopeptide transporter activity"/>
    <property type="evidence" value="ECO:0007669"/>
    <property type="project" value="TreeGrafter"/>
</dbReference>
<evidence type="ECO:0000259" key="12">
    <source>
        <dbReference type="PROSITE" id="PS50893"/>
    </source>
</evidence>
<dbReference type="Pfam" id="PF00005">
    <property type="entry name" value="ABC_tran"/>
    <property type="match status" value="1"/>
</dbReference>
<evidence type="ECO:0000256" key="1">
    <source>
        <dbReference type="ARBA" id="ARBA00004651"/>
    </source>
</evidence>
<dbReference type="GO" id="GO:0034040">
    <property type="term" value="F:ATPase-coupled lipid transmembrane transporter activity"/>
    <property type="evidence" value="ECO:0007669"/>
    <property type="project" value="InterPro"/>
</dbReference>
<dbReference type="InterPro" id="IPR003593">
    <property type="entry name" value="AAA+_ATPase"/>
</dbReference>
<evidence type="ECO:0000256" key="6">
    <source>
        <dbReference type="ARBA" id="ARBA00022840"/>
    </source>
</evidence>
<evidence type="ECO:0000256" key="5">
    <source>
        <dbReference type="ARBA" id="ARBA00022741"/>
    </source>
</evidence>
<keyword evidence="7" id="KW-1278">Translocase</keyword>
<dbReference type="GO" id="GO:0016887">
    <property type="term" value="F:ATP hydrolysis activity"/>
    <property type="evidence" value="ECO:0007669"/>
    <property type="project" value="InterPro"/>
</dbReference>
<dbReference type="SUPFAM" id="SSF52540">
    <property type="entry name" value="P-loop containing nucleoside triphosphate hydrolases"/>
    <property type="match status" value="1"/>
</dbReference>
<sequence>MQQSAKQVYQRLLKYTFDFKMVGIFSVVGMLGYAAMDALFIKLMQPFIDDGLTQRNTEVLTWAPIIVIALVLGRGVFNYMASYCLSYLGSQVVQRLRQQLYEHMLYLPVAFHDQHSNGDMISKITFDTEQVQQAITRALQVMIREGAFVFFLLVVMFDASWQLSSIFLVIVPLVAIIVNVVSKRFRKISKSIQDAMGEVTKGSEQMLAGHKVIHGFEGQSKEINHFAQVNNHNRQQRVKMDATRALSVSVIQILAASAMALILAIIAMPSMIDTITSGTFVALLSSMMMMLRPLKQLANVNGELQRGIAAAQSIFDILDTPTELDTGTKEITSCKGEIKINNLTFCYPTKQEPVIRDLTLHIKPGENIALVGRSGSGKSTLSNLLPRYYDISLGEILLDDVPIQQYKLKDLRRQFSVVSQQVVLFNDTIGNNIMYGLEQPLSKEQLIDVAKQAHVWEFVKDLPEGLDTVVGENGVMLSGGQRQRIAIARAIVKNAPILILDEATSALDTESERLIQDALETLMTDKTSIVIAHRLSTIEKSDKIYVLEQGQVIEQGTHQTLLESGGTYAALCQMQHGA</sequence>
<keyword evidence="2" id="KW-0813">Transport</keyword>
<comment type="subcellular location">
    <subcellularLocation>
        <location evidence="1">Cell membrane</location>
        <topology evidence="1">Multi-pass membrane protein</topology>
    </subcellularLocation>
</comment>
<dbReference type="PROSITE" id="PS00211">
    <property type="entry name" value="ABC_TRANSPORTER_1"/>
    <property type="match status" value="1"/>
</dbReference>
<evidence type="ECO:0000256" key="4">
    <source>
        <dbReference type="ARBA" id="ARBA00022692"/>
    </source>
</evidence>
<dbReference type="FunFam" id="3.40.50.300:FF:000140">
    <property type="entry name" value="Lipid A export ATP-binding/permease protein MsbA"/>
    <property type="match status" value="1"/>
</dbReference>